<dbReference type="AlphaFoldDB" id="A0A2P6NHF9"/>
<dbReference type="EMBL" id="MDYQ01000083">
    <property type="protein sequence ID" value="PRP83393.1"/>
    <property type="molecule type" value="Genomic_DNA"/>
</dbReference>
<name>A0A2P6NHF9_9EUKA</name>
<gene>
    <name evidence="1" type="ORF">PROFUN_09421</name>
</gene>
<dbReference type="Proteomes" id="UP000241769">
    <property type="component" value="Unassembled WGS sequence"/>
</dbReference>
<sequence>MHILFFPHQKKDHLRFKEAKMVHHALPKIYQNVFWKQISITLVATYVSAKAYQVWSSPAAEIRDDYYQQIKAIHLKDQDK</sequence>
<evidence type="ECO:0000313" key="2">
    <source>
        <dbReference type="Proteomes" id="UP000241769"/>
    </source>
</evidence>
<dbReference type="InParanoid" id="A0A2P6NHF9"/>
<keyword evidence="2" id="KW-1185">Reference proteome</keyword>
<evidence type="ECO:0000313" key="1">
    <source>
        <dbReference type="EMBL" id="PRP83393.1"/>
    </source>
</evidence>
<accession>A0A2P6NHF9</accession>
<organism evidence="1 2">
    <name type="scientific">Planoprotostelium fungivorum</name>
    <dbReference type="NCBI Taxonomy" id="1890364"/>
    <lineage>
        <taxon>Eukaryota</taxon>
        <taxon>Amoebozoa</taxon>
        <taxon>Evosea</taxon>
        <taxon>Variosea</taxon>
        <taxon>Cavosteliida</taxon>
        <taxon>Cavosteliaceae</taxon>
        <taxon>Planoprotostelium</taxon>
    </lineage>
</organism>
<protein>
    <submittedName>
        <fullName evidence="1">Uncharacterized protein</fullName>
    </submittedName>
</protein>
<reference evidence="1 2" key="1">
    <citation type="journal article" date="2018" name="Genome Biol. Evol.">
        <title>Multiple Roots of Fruiting Body Formation in Amoebozoa.</title>
        <authorList>
            <person name="Hillmann F."/>
            <person name="Forbes G."/>
            <person name="Novohradska S."/>
            <person name="Ferling I."/>
            <person name="Riege K."/>
            <person name="Groth M."/>
            <person name="Westermann M."/>
            <person name="Marz M."/>
            <person name="Spaller T."/>
            <person name="Winckler T."/>
            <person name="Schaap P."/>
            <person name="Glockner G."/>
        </authorList>
    </citation>
    <scope>NUCLEOTIDE SEQUENCE [LARGE SCALE GENOMIC DNA]</scope>
    <source>
        <strain evidence="1 2">Jena</strain>
    </source>
</reference>
<comment type="caution">
    <text evidence="1">The sequence shown here is derived from an EMBL/GenBank/DDBJ whole genome shotgun (WGS) entry which is preliminary data.</text>
</comment>
<proteinExistence type="predicted"/>